<dbReference type="PANTHER" id="PTHR43606">
    <property type="entry name" value="PHOSPHATASE, PUTATIVE (AFU_ORTHOLOGUE AFUA_6G08710)-RELATED"/>
    <property type="match status" value="1"/>
</dbReference>
<evidence type="ECO:0000256" key="1">
    <source>
        <dbReference type="SAM" id="SignalP"/>
    </source>
</evidence>
<dbReference type="InterPro" id="IPR038607">
    <property type="entry name" value="PhoD-like_sf"/>
</dbReference>
<dbReference type="Proteomes" id="UP000190092">
    <property type="component" value="Unassembled WGS sequence"/>
</dbReference>
<dbReference type="Pfam" id="PF16655">
    <property type="entry name" value="PhoD_N"/>
    <property type="match status" value="1"/>
</dbReference>
<dbReference type="SUPFAM" id="SSF56300">
    <property type="entry name" value="Metallo-dependent phosphatases"/>
    <property type="match status" value="1"/>
</dbReference>
<evidence type="ECO:0000259" key="3">
    <source>
        <dbReference type="Pfam" id="PF16655"/>
    </source>
</evidence>
<dbReference type="RefSeq" id="WP_085933945.1">
    <property type="nucleotide sequence ID" value="NZ_FUWJ01000002.1"/>
</dbReference>
<evidence type="ECO:0000313" key="5">
    <source>
        <dbReference type="Proteomes" id="UP000190092"/>
    </source>
</evidence>
<feature type="chain" id="PRO_5013318461" evidence="1">
    <location>
        <begin position="22"/>
        <end position="504"/>
    </location>
</feature>
<evidence type="ECO:0000259" key="2">
    <source>
        <dbReference type="Pfam" id="PF09423"/>
    </source>
</evidence>
<dbReference type="STRING" id="225324.SAMN02745126_02236"/>
<dbReference type="PANTHER" id="PTHR43606:SF2">
    <property type="entry name" value="ALKALINE PHOSPHATASE FAMILY PROTEIN (AFU_ORTHOLOGUE AFUA_5G03860)"/>
    <property type="match status" value="1"/>
</dbReference>
<feature type="domain" description="PhoD-like phosphatase metallophosphatase" evidence="2">
    <location>
        <begin position="138"/>
        <end position="473"/>
    </location>
</feature>
<dbReference type="InterPro" id="IPR029052">
    <property type="entry name" value="Metallo-depent_PP-like"/>
</dbReference>
<dbReference type="CDD" id="cd07389">
    <property type="entry name" value="MPP_PhoD"/>
    <property type="match status" value="1"/>
</dbReference>
<evidence type="ECO:0000313" key="4">
    <source>
        <dbReference type="EMBL" id="SJZ77206.1"/>
    </source>
</evidence>
<dbReference type="InterPro" id="IPR018946">
    <property type="entry name" value="PhoD-like_MPP"/>
</dbReference>
<accession>A0A1T4NDR9</accession>
<name>A0A1T4NDR9_9HYPH</name>
<keyword evidence="1" id="KW-0732">Signal</keyword>
<dbReference type="Gene3D" id="2.60.40.380">
    <property type="entry name" value="Purple acid phosphatase-like, N-terminal"/>
    <property type="match status" value="1"/>
</dbReference>
<dbReference type="InterPro" id="IPR052900">
    <property type="entry name" value="Phospholipid_Metab_Enz"/>
</dbReference>
<organism evidence="4 5">
    <name type="scientific">Enhydrobacter aerosaccus</name>
    <dbReference type="NCBI Taxonomy" id="225324"/>
    <lineage>
        <taxon>Bacteria</taxon>
        <taxon>Pseudomonadati</taxon>
        <taxon>Pseudomonadota</taxon>
        <taxon>Alphaproteobacteria</taxon>
        <taxon>Hyphomicrobiales</taxon>
        <taxon>Enhydrobacter</taxon>
    </lineage>
</organism>
<dbReference type="InterPro" id="IPR032093">
    <property type="entry name" value="PhoD_N"/>
</dbReference>
<dbReference type="OrthoDB" id="327733at2"/>
<proteinExistence type="predicted"/>
<protein>
    <submittedName>
        <fullName evidence="4">Alkaline phosphatase D</fullName>
    </submittedName>
</protein>
<dbReference type="AlphaFoldDB" id="A0A1T4NDR9"/>
<gene>
    <name evidence="4" type="ORF">SAMN02745126_02236</name>
</gene>
<dbReference type="EMBL" id="FUWJ01000002">
    <property type="protein sequence ID" value="SJZ77206.1"/>
    <property type="molecule type" value="Genomic_DNA"/>
</dbReference>
<feature type="domain" description="Phospholipase D N-terminal" evidence="3">
    <location>
        <begin position="32"/>
        <end position="125"/>
    </location>
</feature>
<dbReference type="Gene3D" id="3.60.21.70">
    <property type="entry name" value="PhoD-like phosphatase"/>
    <property type="match status" value="1"/>
</dbReference>
<sequence length="504" mass="56165">MYRRSFIGALGTLWLPSLARAQTPLADNPFGLGVASGHPTPQSVVLWTRLLAADPTEPLSGPVTVDWSVAEDERLQRVVRSGQAIAEPRWAHSVHVDVDGLESGRPYWYRFTVNGKASPIGRTLTAPAANAAVPMLRFAFASCQQYEQGYYSAHRHMAAEELNAVLFVGDYIYEVSWGRDLVRHHGSGRPTTLSEFRNRYALYKSDPDLRAAHAAHPWIVTWDDHEVANDYANDISPTDLDPQQFLLLRAAAYQAYWEHMPLPNAMQPQGSALRIYDRYRFGDLAELFVLDDRQYRAHNACHAELIRSRMLTDCAERLDPSRTMLGAEQEAWFADGMKTASGRWNLIAQQTLMAETGRTKDGKRSFWADGWDGYPAARQKLLDAVAASRVKDTVVMGGDVHSFWATDLKQDFASPSSRTVATEFVGGSITSQGFTDEQLQPTLKENPYIRYAHGGSYGYGHIAVEPKRATVSFRMVDNVRDPKSGISTPARFVVEAGDPGAKRL</sequence>
<reference evidence="5" key="1">
    <citation type="submission" date="2017-02" db="EMBL/GenBank/DDBJ databases">
        <authorList>
            <person name="Varghese N."/>
            <person name="Submissions S."/>
        </authorList>
    </citation>
    <scope>NUCLEOTIDE SEQUENCE [LARGE SCALE GENOMIC DNA]</scope>
    <source>
        <strain evidence="5">ATCC 27094</strain>
    </source>
</reference>
<dbReference type="Pfam" id="PF09423">
    <property type="entry name" value="PhoD"/>
    <property type="match status" value="1"/>
</dbReference>
<keyword evidence="5" id="KW-1185">Reference proteome</keyword>
<feature type="signal peptide" evidence="1">
    <location>
        <begin position="1"/>
        <end position="21"/>
    </location>
</feature>